<evidence type="ECO:0000313" key="2">
    <source>
        <dbReference type="EMBL" id="CAG8584510.1"/>
    </source>
</evidence>
<dbReference type="OrthoDB" id="441660at2759"/>
<feature type="transmembrane region" description="Helical" evidence="1">
    <location>
        <begin position="61"/>
        <end position="80"/>
    </location>
</feature>
<feature type="transmembrane region" description="Helical" evidence="1">
    <location>
        <begin position="20"/>
        <end position="41"/>
    </location>
</feature>
<name>A0A9N9C2T6_9GLOM</name>
<keyword evidence="1" id="KW-1133">Transmembrane helix</keyword>
<feature type="transmembrane region" description="Helical" evidence="1">
    <location>
        <begin position="162"/>
        <end position="181"/>
    </location>
</feature>
<dbReference type="Proteomes" id="UP000789508">
    <property type="component" value="Unassembled WGS sequence"/>
</dbReference>
<dbReference type="EMBL" id="CAJVPS010003188">
    <property type="protein sequence ID" value="CAG8584510.1"/>
    <property type="molecule type" value="Genomic_DNA"/>
</dbReference>
<accession>A0A9N9C2T6</accession>
<gene>
    <name evidence="2" type="ORF">ALEPTO_LOCUS7422</name>
</gene>
<protein>
    <submittedName>
        <fullName evidence="2">12134_t:CDS:1</fullName>
    </submittedName>
</protein>
<comment type="caution">
    <text evidence="2">The sequence shown here is derived from an EMBL/GenBank/DDBJ whole genome shotgun (WGS) entry which is preliminary data.</text>
</comment>
<feature type="transmembrane region" description="Helical" evidence="1">
    <location>
        <begin position="120"/>
        <end position="142"/>
    </location>
</feature>
<sequence length="296" mass="33815">MTQSPFPDNFDPYSPRIVSSIDLLIFIYFSIAFIIIAYPLYRIVAGAFNWELTTKTPAKHYGDLMALFRYGLIVFVLGGYSGTFNWISILSFYIAMYSYGLIAQIPFAQTSLPRWRTWPLAMWILFIAAFAIILAFAGFHIYLADSYEIMNEPRKHNTEFVAWYLGCLIIPAILATVALMFQKVQNDYDYNKIEDGIFTKIFGCMTRKKAQNVNDNSTNEQHTITVQGETATATSPPGPKIKARVHLHHWQIFYVLAFFTRFEHPVSRVASGIVLGIYTQGMTAYGPDSFLEEYSE</sequence>
<dbReference type="AlphaFoldDB" id="A0A9N9C2T6"/>
<keyword evidence="1" id="KW-0812">Transmembrane</keyword>
<organism evidence="2 3">
    <name type="scientific">Ambispora leptoticha</name>
    <dbReference type="NCBI Taxonomy" id="144679"/>
    <lineage>
        <taxon>Eukaryota</taxon>
        <taxon>Fungi</taxon>
        <taxon>Fungi incertae sedis</taxon>
        <taxon>Mucoromycota</taxon>
        <taxon>Glomeromycotina</taxon>
        <taxon>Glomeromycetes</taxon>
        <taxon>Archaeosporales</taxon>
        <taxon>Ambisporaceae</taxon>
        <taxon>Ambispora</taxon>
    </lineage>
</organism>
<evidence type="ECO:0000256" key="1">
    <source>
        <dbReference type="SAM" id="Phobius"/>
    </source>
</evidence>
<evidence type="ECO:0000313" key="3">
    <source>
        <dbReference type="Proteomes" id="UP000789508"/>
    </source>
</evidence>
<keyword evidence="1" id="KW-0472">Membrane</keyword>
<keyword evidence="3" id="KW-1185">Reference proteome</keyword>
<reference evidence="2" key="1">
    <citation type="submission" date="2021-06" db="EMBL/GenBank/DDBJ databases">
        <authorList>
            <person name="Kallberg Y."/>
            <person name="Tangrot J."/>
            <person name="Rosling A."/>
        </authorList>
    </citation>
    <scope>NUCLEOTIDE SEQUENCE</scope>
    <source>
        <strain evidence="2">FL130A</strain>
    </source>
</reference>
<feature type="transmembrane region" description="Helical" evidence="1">
    <location>
        <begin position="86"/>
        <end position="108"/>
    </location>
</feature>
<proteinExistence type="predicted"/>